<dbReference type="InterPro" id="IPR027417">
    <property type="entry name" value="P-loop_NTPase"/>
</dbReference>
<gene>
    <name evidence="2" type="ORF">K491DRAFT_602415</name>
</gene>
<organism evidence="2 3">
    <name type="scientific">Lophiostoma macrostomum CBS 122681</name>
    <dbReference type="NCBI Taxonomy" id="1314788"/>
    <lineage>
        <taxon>Eukaryota</taxon>
        <taxon>Fungi</taxon>
        <taxon>Dikarya</taxon>
        <taxon>Ascomycota</taxon>
        <taxon>Pezizomycotina</taxon>
        <taxon>Dothideomycetes</taxon>
        <taxon>Pleosporomycetidae</taxon>
        <taxon>Pleosporales</taxon>
        <taxon>Lophiostomataceae</taxon>
        <taxon>Lophiostoma</taxon>
    </lineage>
</organism>
<dbReference type="SUPFAM" id="SSF52540">
    <property type="entry name" value="P-loop containing nucleoside triphosphate hydrolases"/>
    <property type="match status" value="1"/>
</dbReference>
<accession>A0A6A6T1T9</accession>
<evidence type="ECO:0000313" key="3">
    <source>
        <dbReference type="Proteomes" id="UP000799324"/>
    </source>
</evidence>
<keyword evidence="3" id="KW-1185">Reference proteome</keyword>
<protein>
    <recommendedName>
        <fullName evidence="1">NadR/Ttd14 AAA domain-containing protein</fullName>
    </recommendedName>
</protein>
<name>A0A6A6T1T9_9PLEO</name>
<dbReference type="Gene3D" id="3.40.50.300">
    <property type="entry name" value="P-loop containing nucleotide triphosphate hydrolases"/>
    <property type="match status" value="1"/>
</dbReference>
<sequence length="214" mass="23897">MRNIYIIGAQCTGKTTLINALEASFTENRSRLPRGVAVKGLDGVAPIIIREVARTVLQDKGFHRDDITSSPIRALQLQEHILEAQLRAETASDNQAIPSRYFCDRSGLDPIIYARVFVGEDAAEKMLASPAWAELERRMKAGIVILCEAGCKWLVDDGTRLIPTGDEDWMKIDRAFRELLHTRGIVYTVISRDVVDMAERVKLVKSAMEAREGV</sequence>
<dbReference type="InterPro" id="IPR038727">
    <property type="entry name" value="NadR/Ttd14_AAA_dom"/>
</dbReference>
<evidence type="ECO:0000313" key="2">
    <source>
        <dbReference type="EMBL" id="KAF2653642.1"/>
    </source>
</evidence>
<evidence type="ECO:0000259" key="1">
    <source>
        <dbReference type="Pfam" id="PF13521"/>
    </source>
</evidence>
<reference evidence="2" key="1">
    <citation type="journal article" date="2020" name="Stud. Mycol.">
        <title>101 Dothideomycetes genomes: a test case for predicting lifestyles and emergence of pathogens.</title>
        <authorList>
            <person name="Haridas S."/>
            <person name="Albert R."/>
            <person name="Binder M."/>
            <person name="Bloem J."/>
            <person name="Labutti K."/>
            <person name="Salamov A."/>
            <person name="Andreopoulos B."/>
            <person name="Baker S."/>
            <person name="Barry K."/>
            <person name="Bills G."/>
            <person name="Bluhm B."/>
            <person name="Cannon C."/>
            <person name="Castanera R."/>
            <person name="Culley D."/>
            <person name="Daum C."/>
            <person name="Ezra D."/>
            <person name="Gonzalez J."/>
            <person name="Henrissat B."/>
            <person name="Kuo A."/>
            <person name="Liang C."/>
            <person name="Lipzen A."/>
            <person name="Lutzoni F."/>
            <person name="Magnuson J."/>
            <person name="Mondo S."/>
            <person name="Nolan M."/>
            <person name="Ohm R."/>
            <person name="Pangilinan J."/>
            <person name="Park H.-J."/>
            <person name="Ramirez L."/>
            <person name="Alfaro M."/>
            <person name="Sun H."/>
            <person name="Tritt A."/>
            <person name="Yoshinaga Y."/>
            <person name="Zwiers L.-H."/>
            <person name="Turgeon B."/>
            <person name="Goodwin S."/>
            <person name="Spatafora J."/>
            <person name="Crous P."/>
            <person name="Grigoriev I."/>
        </authorList>
    </citation>
    <scope>NUCLEOTIDE SEQUENCE</scope>
    <source>
        <strain evidence="2">CBS 122681</strain>
    </source>
</reference>
<feature type="domain" description="NadR/Ttd14 AAA" evidence="1">
    <location>
        <begin position="4"/>
        <end position="194"/>
    </location>
</feature>
<dbReference type="AlphaFoldDB" id="A0A6A6T1T9"/>
<dbReference type="OrthoDB" id="6118920at2759"/>
<proteinExistence type="predicted"/>
<dbReference type="Pfam" id="PF13521">
    <property type="entry name" value="AAA_28"/>
    <property type="match status" value="1"/>
</dbReference>
<dbReference type="Proteomes" id="UP000799324">
    <property type="component" value="Unassembled WGS sequence"/>
</dbReference>
<dbReference type="EMBL" id="MU004377">
    <property type="protein sequence ID" value="KAF2653642.1"/>
    <property type="molecule type" value="Genomic_DNA"/>
</dbReference>